<keyword evidence="8" id="KW-0539">Nucleus</keyword>
<sequence length="1938" mass="220485">MDLINFTESDLRAFSDHRADMEDDSMSYLDTPAGDYIDQSSYDKQKSYLETYVNSVPYKCESIEDMHQRLEEIVGKIYICAKSQNWLALATWDGMLQCWLLMRYPMQKSTRAKLVRLYFELCLVPGVEPRVIRTWADMLSRLLANKSGSKRKLETTDLQLPWKPLWKALKKELWVKKRVQDTSRNVVNILLYVAEQCKRYFPKDEIPSMLDEFLPLLTQDSVLTVVPILTSFLPPTSPHLYMPALFKIWEAFNSAVLDDRLLELAGELSQEHVSGPFGDDTEDRAKWKDVGIWSETEWKMLVSKGLGSMNVPVGITRGASTTASHADSMADRQSLKIKKSISRQLALSKIIVYSIAADGPIREVGNDKSRAVKDQGYPAGSRALDTLEKLITSTESFFHPSNSGQWTGALTSFLQRLTGEFTQRWHEEQQESCKTPVTQRLTPALRRAFVNILRTPALLAMFSKDPISLGLAQGSLRAMALLEPNIIMPELLERAIGGLEVVNETHRTTAVISMLTGIARPLTTEKVWLGGQKHVLPLLELCIPGIDVNDPNKTVFTTMFIVAVLQNIKVGDLSIHQSGQPLTEDFAENMVVDEDNIQLPGGTEAGMPALSRSDERAIVRESTAAFADWVTSLFRRVLALYENLPEEGGKRNTTGGKTEEGVLKSLKNMMDVVCLHLSDQLFDLVLKLVYDYATTNAKSNAVRAFGQLIACLARVKPEKTLDKFLPFCVAQIEEELKHGASSVRMTSSHAAVPSDTTLHWNMAILRGCLGYGGPTLVKKKEQIINLILLLTDKTKSERGYSGTGQLITRVLYTLTGVYPTNSRFVNSDEWDSPEFDKDHNLHWGKFYKADEVNIEWHVPSNEEIAFVLEILDRVADPLLSKVETLLESTHSWDNAARNDFCRFLQSSRAIWAGLPTFIKEGPKEVQNHCMYEDIESLELLVPHLDVEAGFTLSDPSDSRYKKVLQARTRFGRVLHRAAMLLRQKTEGEDHIDAVMGVSKAIDVYLLDYALDKNHFDSLQKSYTSARDMNRVWPKQSENSRLAFVKRAQMYHSGRVYMHSLYRRRSVLDDQLIGELVELALSPYTRVRRHAQSVLHSVYGVYTRSTRATLPVLLSALSKGNDPDRMKGALYVLSHKGIMSYALVDQGLHQQFLLAILESQHEEKPSIQKIVNNLAHDCLTHLNEEVVHTDAYSLQTQRVDEALEELRQEFSASFIHQELLDDSLAKRPVRVANRNDLYDKTVLSILEIARRPRTHWRYVQMACRFLYGLLRRDVPFPPEVASFFLEHTISPQPSIRLCSQRAITKLLAFVKFRTYARTGQELWSEEWKNPLREDVHISDPEQFIKTFQYYSLDKQKIFVDKIGTGFLTWKPIVRAYKAGTDETRAFVYETASTPSLQVIKTSLLNGEYFKTLSGLWSQESGKTGSPVELRSENVLYMKSLAKIFEEDILDALTETMEPIICDLDRFKQRAAGEILTGLLRGSKHWQPKALDRLWAWTTNHLDRIFAQIKPDTLSFWESVFSYILEERDPRRNIPLIEWILALPLDFHADSAFETSKSLTMVEVLVDGLGPRFNSRSERYVHLLFDNANTSYAEIRAHISQILYDALKNQWQPWHQSTHAFLSACNEVTDPLRIREAKYQDRISQFLVQLPKWKEERLPPPRVSLSEYDKVGLTLLQWIWVSAYGAQACLMFPYAVAMMPEILRMSELNDSSDLQTYSTAVLYVLSAVTPVAEYVPIILENFVSAIKSSTSWRIRHQAMPALVVFFYRNLLSISPEGMAKVMDVLLDCLADENVEVREMASKVLSGVVRCSQRQRIIPLKNRFISLIRKTELPPRGDPSYAQSLRSLHSGVLGLCALIESFPYSVEPWMPSLTEVLATHVTDPVPISTTIRKCASDFKKVRILSLAKEDPLLSDHYAMCFYRRITLDSPGHMAYRPKGVR</sequence>
<evidence type="ECO:0000256" key="2">
    <source>
        <dbReference type="ARBA" id="ARBA00004496"/>
    </source>
</evidence>
<evidence type="ECO:0000259" key="11">
    <source>
        <dbReference type="Pfam" id="PF23096"/>
    </source>
</evidence>
<evidence type="ECO:0000256" key="5">
    <source>
        <dbReference type="ARBA" id="ARBA00022737"/>
    </source>
</evidence>
<accession>A0ABR1K2P7</accession>
<evidence type="ECO:0000256" key="3">
    <source>
        <dbReference type="ARBA" id="ARBA00005739"/>
    </source>
</evidence>
<keyword evidence="4" id="KW-0963">Cytoplasm</keyword>
<dbReference type="InterPro" id="IPR055455">
    <property type="entry name" value="HEAT_PSME4"/>
</dbReference>
<evidence type="ECO:0000256" key="7">
    <source>
        <dbReference type="ARBA" id="ARBA00023204"/>
    </source>
</evidence>
<keyword evidence="7" id="KW-0234">DNA repair</keyword>
<proteinExistence type="inferred from homology"/>
<name>A0ABR1K2P7_9AGAR</name>
<dbReference type="Proteomes" id="UP001498398">
    <property type="component" value="Unassembled WGS sequence"/>
</dbReference>
<dbReference type="InterPro" id="IPR035309">
    <property type="entry name" value="PSME4"/>
</dbReference>
<organism evidence="12 13">
    <name type="scientific">Marasmiellus scandens</name>
    <dbReference type="NCBI Taxonomy" id="2682957"/>
    <lineage>
        <taxon>Eukaryota</taxon>
        <taxon>Fungi</taxon>
        <taxon>Dikarya</taxon>
        <taxon>Basidiomycota</taxon>
        <taxon>Agaricomycotina</taxon>
        <taxon>Agaricomycetes</taxon>
        <taxon>Agaricomycetidae</taxon>
        <taxon>Agaricales</taxon>
        <taxon>Marasmiineae</taxon>
        <taxon>Omphalotaceae</taxon>
        <taxon>Marasmiellus</taxon>
    </lineage>
</organism>
<dbReference type="PANTHER" id="PTHR32170">
    <property type="entry name" value="PROTEASOME ACTIVATOR COMPLEX SUBUNIT 4"/>
    <property type="match status" value="1"/>
</dbReference>
<reference evidence="12 13" key="1">
    <citation type="submission" date="2024-01" db="EMBL/GenBank/DDBJ databases">
        <title>A draft genome for the cacao thread blight pathogen Marasmiellus scandens.</title>
        <authorList>
            <person name="Baruah I.K."/>
            <person name="Leung J."/>
            <person name="Bukari Y."/>
            <person name="Amoako-Attah I."/>
            <person name="Meinhardt L.W."/>
            <person name="Bailey B.A."/>
            <person name="Cohen S.P."/>
        </authorList>
    </citation>
    <scope>NUCLEOTIDE SEQUENCE [LARGE SCALE GENOMIC DNA]</scope>
    <source>
        <strain evidence="12 13">GH-19</strain>
    </source>
</reference>
<keyword evidence="13" id="KW-1185">Reference proteome</keyword>
<dbReference type="InterPro" id="IPR021843">
    <property type="entry name" value="PSME4_C"/>
</dbReference>
<keyword evidence="12" id="KW-0647">Proteasome</keyword>
<dbReference type="EMBL" id="JBANRG010000003">
    <property type="protein sequence ID" value="KAK7468647.1"/>
    <property type="molecule type" value="Genomic_DNA"/>
</dbReference>
<comment type="subcellular location">
    <subcellularLocation>
        <location evidence="2">Cytoplasm</location>
    </subcellularLocation>
    <subcellularLocation>
        <location evidence="1">Nucleus speckle</location>
    </subcellularLocation>
</comment>
<evidence type="ECO:0000256" key="4">
    <source>
        <dbReference type="ARBA" id="ARBA00022490"/>
    </source>
</evidence>
<dbReference type="Pfam" id="PF16507">
    <property type="entry name" value="HEAT_PSME4_mid"/>
    <property type="match status" value="1"/>
</dbReference>
<dbReference type="PANTHER" id="PTHR32170:SF3">
    <property type="entry name" value="PROTEASOME ACTIVATOR COMPLEX SUBUNIT 4"/>
    <property type="match status" value="1"/>
</dbReference>
<comment type="caution">
    <text evidence="12">The sequence shown here is derived from an EMBL/GenBank/DDBJ whole genome shotgun (WGS) entry which is preliminary data.</text>
</comment>
<dbReference type="GO" id="GO:0000502">
    <property type="term" value="C:proteasome complex"/>
    <property type="evidence" value="ECO:0007669"/>
    <property type="project" value="UniProtKB-KW"/>
</dbReference>
<dbReference type="Pfam" id="PF23096">
    <property type="entry name" value="HEAT_PSME4"/>
    <property type="match status" value="1"/>
</dbReference>
<keyword evidence="5" id="KW-0677">Repeat</keyword>
<evidence type="ECO:0000256" key="8">
    <source>
        <dbReference type="ARBA" id="ARBA00023242"/>
    </source>
</evidence>
<dbReference type="Gene3D" id="1.25.10.10">
    <property type="entry name" value="Leucine-rich Repeat Variant"/>
    <property type="match status" value="1"/>
</dbReference>
<evidence type="ECO:0000259" key="9">
    <source>
        <dbReference type="Pfam" id="PF11919"/>
    </source>
</evidence>
<dbReference type="SUPFAM" id="SSF48371">
    <property type="entry name" value="ARM repeat"/>
    <property type="match status" value="2"/>
</dbReference>
<feature type="domain" description="Proteasome activator Blm10 middle HEAT repeats region" evidence="10">
    <location>
        <begin position="387"/>
        <end position="917"/>
    </location>
</feature>
<evidence type="ECO:0000256" key="1">
    <source>
        <dbReference type="ARBA" id="ARBA00004324"/>
    </source>
</evidence>
<evidence type="ECO:0000313" key="12">
    <source>
        <dbReference type="EMBL" id="KAK7468647.1"/>
    </source>
</evidence>
<feature type="domain" description="Proteasome activator complex subunit 4-like HEAT repeat-like" evidence="11">
    <location>
        <begin position="1355"/>
        <end position="1560"/>
    </location>
</feature>
<comment type="similarity">
    <text evidence="3">Belongs to the BLM10 family.</text>
</comment>
<dbReference type="InterPro" id="IPR016024">
    <property type="entry name" value="ARM-type_fold"/>
</dbReference>
<evidence type="ECO:0000259" key="10">
    <source>
        <dbReference type="Pfam" id="PF16507"/>
    </source>
</evidence>
<protein>
    <submittedName>
        <fullName evidence="12">Proteasome activator BLM10</fullName>
    </submittedName>
</protein>
<dbReference type="Pfam" id="PF11919">
    <property type="entry name" value="PSME4_C"/>
    <property type="match status" value="1"/>
</dbReference>
<feature type="domain" description="Proteasome activator complex subunit 4 C-terminal" evidence="9">
    <location>
        <begin position="1844"/>
        <end position="1899"/>
    </location>
</feature>
<dbReference type="InterPro" id="IPR032430">
    <property type="entry name" value="Blm10_mid"/>
</dbReference>
<keyword evidence="6" id="KW-0227">DNA damage</keyword>
<evidence type="ECO:0000256" key="6">
    <source>
        <dbReference type="ARBA" id="ARBA00022763"/>
    </source>
</evidence>
<gene>
    <name evidence="12" type="primary">BLM3_2</name>
    <name evidence="12" type="ORF">VKT23_003151</name>
</gene>
<evidence type="ECO:0000313" key="13">
    <source>
        <dbReference type="Proteomes" id="UP001498398"/>
    </source>
</evidence>
<dbReference type="InterPro" id="IPR011989">
    <property type="entry name" value="ARM-like"/>
</dbReference>